<comment type="caution">
    <text evidence="6">The sequence shown here is derived from an EMBL/GenBank/DDBJ whole genome shotgun (WGS) entry which is preliminary data.</text>
</comment>
<evidence type="ECO:0000313" key="7">
    <source>
        <dbReference type="Proteomes" id="UP001203058"/>
    </source>
</evidence>
<organism evidence="6 7">
    <name type="scientific">Sphingomonas telluris</name>
    <dbReference type="NCBI Taxonomy" id="2907998"/>
    <lineage>
        <taxon>Bacteria</taxon>
        <taxon>Pseudomonadati</taxon>
        <taxon>Pseudomonadota</taxon>
        <taxon>Alphaproteobacteria</taxon>
        <taxon>Sphingomonadales</taxon>
        <taxon>Sphingomonadaceae</taxon>
        <taxon>Sphingomonas</taxon>
    </lineage>
</organism>
<dbReference type="EMBL" id="JAKZHW010000001">
    <property type="protein sequence ID" value="MCH8615311.1"/>
    <property type="molecule type" value="Genomic_DNA"/>
</dbReference>
<evidence type="ECO:0000256" key="2">
    <source>
        <dbReference type="ARBA" id="ARBA00022692"/>
    </source>
</evidence>
<name>A0ABS9VJZ3_9SPHN</name>
<dbReference type="Proteomes" id="UP001203058">
    <property type="component" value="Unassembled WGS sequence"/>
</dbReference>
<dbReference type="PANTHER" id="PTHR43847">
    <property type="entry name" value="BLL3993 PROTEIN"/>
    <property type="match status" value="1"/>
</dbReference>
<evidence type="ECO:0000256" key="1">
    <source>
        <dbReference type="ARBA" id="ARBA00004127"/>
    </source>
</evidence>
<comment type="subcellular location">
    <subcellularLocation>
        <location evidence="1">Endomembrane system</location>
        <topology evidence="1">Multi-pass membrane protein</topology>
    </subcellularLocation>
</comment>
<dbReference type="InterPro" id="IPR052527">
    <property type="entry name" value="Metal_cation-efflux_comp"/>
</dbReference>
<dbReference type="Gene3D" id="1.20.120.1630">
    <property type="match status" value="1"/>
</dbReference>
<gene>
    <name evidence="6" type="ORF">LZ016_04225</name>
</gene>
<keyword evidence="4 5" id="KW-0472">Membrane</keyword>
<evidence type="ECO:0000256" key="3">
    <source>
        <dbReference type="ARBA" id="ARBA00022989"/>
    </source>
</evidence>
<keyword evidence="7" id="KW-1185">Reference proteome</keyword>
<keyword evidence="2 5" id="KW-0812">Transmembrane</keyword>
<dbReference type="Pfam" id="PF04191">
    <property type="entry name" value="PEMT"/>
    <property type="match status" value="1"/>
</dbReference>
<dbReference type="RefSeq" id="WP_241446052.1">
    <property type="nucleotide sequence ID" value="NZ_JAKZHW010000001.1"/>
</dbReference>
<sequence length="137" mass="15032">MPFQLAGVSIVVLGPIYAPLEASDSAALAGILVATVFGSATLALYRTSAQALATRRALVQHGPYRRVRHPIYFAMLCLMIALAASSGHWLQFLFAVPIFIAGTAIRVHFEDLSLARRFGDEFRNYARSTPPLVPRFR</sequence>
<feature type="transmembrane region" description="Helical" evidence="5">
    <location>
        <begin position="66"/>
        <end position="84"/>
    </location>
</feature>
<evidence type="ECO:0000256" key="5">
    <source>
        <dbReference type="SAM" id="Phobius"/>
    </source>
</evidence>
<reference evidence="6 7" key="1">
    <citation type="submission" date="2022-03" db="EMBL/GenBank/DDBJ databases">
        <authorList>
            <person name="Jo J.-H."/>
            <person name="Im W.-T."/>
        </authorList>
    </citation>
    <scope>NUCLEOTIDE SEQUENCE [LARGE SCALE GENOMIC DNA]</scope>
    <source>
        <strain evidence="6 7">SM33</strain>
    </source>
</reference>
<feature type="transmembrane region" description="Helical" evidence="5">
    <location>
        <begin position="26"/>
        <end position="45"/>
    </location>
</feature>
<protein>
    <submittedName>
        <fullName evidence="6">Isoprenylcysteine carboxylmethyltransferase family protein</fullName>
    </submittedName>
</protein>
<proteinExistence type="predicted"/>
<dbReference type="PANTHER" id="PTHR43847:SF1">
    <property type="entry name" value="BLL3993 PROTEIN"/>
    <property type="match status" value="1"/>
</dbReference>
<evidence type="ECO:0000256" key="4">
    <source>
        <dbReference type="ARBA" id="ARBA00023136"/>
    </source>
</evidence>
<keyword evidence="3 5" id="KW-1133">Transmembrane helix</keyword>
<dbReference type="InterPro" id="IPR007318">
    <property type="entry name" value="Phopholipid_MeTrfase"/>
</dbReference>
<accession>A0ABS9VJZ3</accession>
<evidence type="ECO:0000313" key="6">
    <source>
        <dbReference type="EMBL" id="MCH8615311.1"/>
    </source>
</evidence>